<evidence type="ECO:0000256" key="2">
    <source>
        <dbReference type="ARBA" id="ARBA00023015"/>
    </source>
</evidence>
<organism evidence="6 7">
    <name type="scientific">Paraburkholderia guartelaensis</name>
    <dbReference type="NCBI Taxonomy" id="2546446"/>
    <lineage>
        <taxon>Bacteria</taxon>
        <taxon>Pseudomonadati</taxon>
        <taxon>Pseudomonadota</taxon>
        <taxon>Betaproteobacteria</taxon>
        <taxon>Burkholderiales</taxon>
        <taxon>Burkholderiaceae</taxon>
        <taxon>Paraburkholderia</taxon>
    </lineage>
</organism>
<evidence type="ECO:0000313" key="7">
    <source>
        <dbReference type="Proteomes" id="UP000295606"/>
    </source>
</evidence>
<dbReference type="InterPro" id="IPR036388">
    <property type="entry name" value="WH-like_DNA-bd_sf"/>
</dbReference>
<dbReference type="Proteomes" id="UP000295606">
    <property type="component" value="Unassembled WGS sequence"/>
</dbReference>
<dbReference type="NCBIfam" id="NF008416">
    <property type="entry name" value="PRK11242.1"/>
    <property type="match status" value="1"/>
</dbReference>
<reference evidence="6 7" key="1">
    <citation type="submission" date="2019-03" db="EMBL/GenBank/DDBJ databases">
        <title>Paraburkholderia sp. isolated from native Mimosa gymnas in Guartela State Park, Brazil.</title>
        <authorList>
            <person name="Paulitsch F."/>
            <person name="Hungria M."/>
            <person name="Delamuta J.R.M."/>
            <person name="Ribeiro R.A."/>
            <person name="Dall'Agnol R."/>
            <person name="Silva J.S.B."/>
        </authorList>
    </citation>
    <scope>NUCLEOTIDE SEQUENCE [LARGE SCALE GENOMIC DNA]</scope>
    <source>
        <strain evidence="6 7">CNPSo 3008</strain>
    </source>
</reference>
<dbReference type="SUPFAM" id="SSF46785">
    <property type="entry name" value="Winged helix' DNA-binding domain"/>
    <property type="match status" value="1"/>
</dbReference>
<dbReference type="EMBL" id="SMOD01000027">
    <property type="protein sequence ID" value="TDG04531.1"/>
    <property type="molecule type" value="Genomic_DNA"/>
</dbReference>
<dbReference type="AlphaFoldDB" id="A0A4R5L7V6"/>
<dbReference type="GO" id="GO:0005829">
    <property type="term" value="C:cytosol"/>
    <property type="evidence" value="ECO:0007669"/>
    <property type="project" value="TreeGrafter"/>
</dbReference>
<dbReference type="SUPFAM" id="SSF53850">
    <property type="entry name" value="Periplasmic binding protein-like II"/>
    <property type="match status" value="1"/>
</dbReference>
<dbReference type="InterPro" id="IPR005119">
    <property type="entry name" value="LysR_subst-bd"/>
</dbReference>
<evidence type="ECO:0000256" key="3">
    <source>
        <dbReference type="ARBA" id="ARBA00023125"/>
    </source>
</evidence>
<keyword evidence="2" id="KW-0805">Transcription regulation</keyword>
<dbReference type="InterPro" id="IPR050950">
    <property type="entry name" value="HTH-type_LysR_regulators"/>
</dbReference>
<comment type="similarity">
    <text evidence="1">Belongs to the LysR transcriptional regulatory family.</text>
</comment>
<dbReference type="Pfam" id="PF00126">
    <property type="entry name" value="HTH_1"/>
    <property type="match status" value="1"/>
</dbReference>
<evidence type="ECO:0000259" key="5">
    <source>
        <dbReference type="PROSITE" id="PS50931"/>
    </source>
</evidence>
<evidence type="ECO:0000313" key="6">
    <source>
        <dbReference type="EMBL" id="TDG04531.1"/>
    </source>
</evidence>
<accession>A0A4R5L7V6</accession>
<proteinExistence type="inferred from homology"/>
<dbReference type="InterPro" id="IPR000847">
    <property type="entry name" value="LysR_HTH_N"/>
</dbReference>
<dbReference type="PANTHER" id="PTHR30419">
    <property type="entry name" value="HTH-TYPE TRANSCRIPTIONAL REGULATOR YBHD"/>
    <property type="match status" value="1"/>
</dbReference>
<dbReference type="Pfam" id="PF03466">
    <property type="entry name" value="LysR_substrate"/>
    <property type="match status" value="1"/>
</dbReference>
<evidence type="ECO:0000256" key="4">
    <source>
        <dbReference type="ARBA" id="ARBA00023163"/>
    </source>
</evidence>
<comment type="caution">
    <text evidence="6">The sequence shown here is derived from an EMBL/GenBank/DDBJ whole genome shotgun (WGS) entry which is preliminary data.</text>
</comment>
<dbReference type="OrthoDB" id="646694at2"/>
<gene>
    <name evidence="6" type="primary">cynR</name>
    <name evidence="6" type="ORF">E1N52_29225</name>
</gene>
<keyword evidence="4" id="KW-0804">Transcription</keyword>
<keyword evidence="3" id="KW-0238">DNA-binding</keyword>
<dbReference type="Gene3D" id="1.10.10.10">
    <property type="entry name" value="Winged helix-like DNA-binding domain superfamily/Winged helix DNA-binding domain"/>
    <property type="match status" value="1"/>
</dbReference>
<dbReference type="GO" id="GO:0003677">
    <property type="term" value="F:DNA binding"/>
    <property type="evidence" value="ECO:0007669"/>
    <property type="project" value="UniProtKB-KW"/>
</dbReference>
<dbReference type="Gene3D" id="3.40.190.290">
    <property type="match status" value="1"/>
</dbReference>
<dbReference type="FunFam" id="1.10.10.10:FF:000001">
    <property type="entry name" value="LysR family transcriptional regulator"/>
    <property type="match status" value="1"/>
</dbReference>
<protein>
    <submittedName>
        <fullName evidence="6">Transcriptional regulator CynR</fullName>
    </submittedName>
</protein>
<dbReference type="RefSeq" id="WP_133186366.1">
    <property type="nucleotide sequence ID" value="NZ_SMOD01000027.1"/>
</dbReference>
<dbReference type="InterPro" id="IPR036390">
    <property type="entry name" value="WH_DNA-bd_sf"/>
</dbReference>
<evidence type="ECO:0000256" key="1">
    <source>
        <dbReference type="ARBA" id="ARBA00009437"/>
    </source>
</evidence>
<feature type="domain" description="HTH lysR-type" evidence="5">
    <location>
        <begin position="13"/>
        <end position="70"/>
    </location>
</feature>
<dbReference type="PROSITE" id="PS50931">
    <property type="entry name" value="HTH_LYSR"/>
    <property type="match status" value="1"/>
</dbReference>
<dbReference type="GO" id="GO:0003700">
    <property type="term" value="F:DNA-binding transcription factor activity"/>
    <property type="evidence" value="ECO:0007669"/>
    <property type="project" value="InterPro"/>
</dbReference>
<dbReference type="PRINTS" id="PR00039">
    <property type="entry name" value="HTHLYSR"/>
</dbReference>
<name>A0A4R5L7V6_9BURK</name>
<sequence>MKKTGDIREAAILMLRSIRYVLTVAELKNFTRAAEVLHVSQPALSQQIRQLENDLGGALFDRSGRAISLTEFGRVYIEHARQALAHLDAGKRALNEVRDLTRGLLRLAYTPTFAEYLIGPALRGFREAHPAIALDVSERPLEDIEGGLERDELDLGIGFTDVRSDEIEVRPLFAEHMALLVATRHPLARRRAEVTAEQLGTMPLALLSPDFVVRRFADAYFRAHQLIPRVMLQANSVGTVLKLVKDGTLATLLPSAVLREHRGLVTLPVAPALPQRTVALLKRRRASSTLAANAFSDVLLALISQERLGEA</sequence>